<dbReference type="Pfam" id="PF07471">
    <property type="entry name" value="Phage_Nu1"/>
    <property type="match status" value="1"/>
</dbReference>
<proteinExistence type="predicted"/>
<reference evidence="1 2" key="1">
    <citation type="submission" date="2016-10" db="EMBL/GenBank/DDBJ databases">
        <authorList>
            <person name="Varghese N."/>
            <person name="Submissions S."/>
        </authorList>
    </citation>
    <scope>NUCLEOTIDE SEQUENCE [LARGE SCALE GENOMIC DNA]</scope>
    <source>
        <strain evidence="1 2">DSM 16392</strain>
    </source>
</reference>
<dbReference type="RefSeq" id="WP_093522750.1">
    <property type="nucleotide sequence ID" value="NZ_FOSK01000013.1"/>
</dbReference>
<dbReference type="Gene3D" id="1.10.10.10">
    <property type="entry name" value="Winged helix-like DNA-binding domain superfamily/Winged helix DNA-binding domain"/>
    <property type="match status" value="1"/>
</dbReference>
<dbReference type="InterPro" id="IPR009061">
    <property type="entry name" value="DNA-bd_dom_put_sf"/>
</dbReference>
<sequence>MSGKIVNQLELADLYGITRQTLRNWMVKGCPVHSDEGKGKPKLFNTAEVFAWRETFIRSSLSEDKIPERERAAIRRDNAKAETAEIELELLRKTAIPIDIVKEKLTKEYAEIRANFVAMPGEISADLELLEAPDIEEILSSKVSEILEALADDSW</sequence>
<protein>
    <submittedName>
        <fullName evidence="1">Phage DNA packaging protein, Nu1 subunit of terminase</fullName>
    </submittedName>
</protein>
<evidence type="ECO:0000313" key="1">
    <source>
        <dbReference type="EMBL" id="SFK99462.1"/>
    </source>
</evidence>
<dbReference type="Proteomes" id="UP000199598">
    <property type="component" value="Unassembled WGS sequence"/>
</dbReference>
<dbReference type="SUPFAM" id="SSF46955">
    <property type="entry name" value="Putative DNA-binding domain"/>
    <property type="match status" value="1"/>
</dbReference>
<evidence type="ECO:0000313" key="2">
    <source>
        <dbReference type="Proteomes" id="UP000199598"/>
    </source>
</evidence>
<accession>A0A1I4E119</accession>
<comment type="caution">
    <text evidence="1">The sequence shown here is derived from an EMBL/GenBank/DDBJ whole genome shotgun (WGS) entry which is preliminary data.</text>
</comment>
<dbReference type="InterPro" id="IPR010906">
    <property type="entry name" value="Phage_lambda_Nu1_terminase-ssu"/>
</dbReference>
<dbReference type="InterPro" id="IPR036388">
    <property type="entry name" value="WH-like_DNA-bd_sf"/>
</dbReference>
<gene>
    <name evidence="1" type="ORF">SAMN04488518_113121</name>
</gene>
<dbReference type="EMBL" id="FOSK01000013">
    <property type="protein sequence ID" value="SFK99462.1"/>
    <property type="molecule type" value="Genomic_DNA"/>
</dbReference>
<keyword evidence="2" id="KW-1185">Reference proteome</keyword>
<name>A0A1I4E119_9HYPH</name>
<organism evidence="1 2">
    <name type="scientific">Pseudovibrio ascidiaceicola</name>
    <dbReference type="NCBI Taxonomy" id="285279"/>
    <lineage>
        <taxon>Bacteria</taxon>
        <taxon>Pseudomonadati</taxon>
        <taxon>Pseudomonadota</taxon>
        <taxon>Alphaproteobacteria</taxon>
        <taxon>Hyphomicrobiales</taxon>
        <taxon>Stappiaceae</taxon>
        <taxon>Pseudovibrio</taxon>
    </lineage>
</organism>